<comment type="subcellular location">
    <subcellularLocation>
        <location evidence="1">Nucleus</location>
    </subcellularLocation>
</comment>
<protein>
    <recommendedName>
        <fullName evidence="5">BZIP domain-containing protein</fullName>
    </recommendedName>
</protein>
<organism evidence="6 7">
    <name type="scientific">Hirsutella minnesotensis 3608</name>
    <dbReference type="NCBI Taxonomy" id="1043627"/>
    <lineage>
        <taxon>Eukaryota</taxon>
        <taxon>Fungi</taxon>
        <taxon>Dikarya</taxon>
        <taxon>Ascomycota</taxon>
        <taxon>Pezizomycotina</taxon>
        <taxon>Sordariomycetes</taxon>
        <taxon>Hypocreomycetidae</taxon>
        <taxon>Hypocreales</taxon>
        <taxon>Ophiocordycipitaceae</taxon>
        <taxon>Hirsutella</taxon>
    </lineage>
</organism>
<dbReference type="GO" id="GO:0000976">
    <property type="term" value="F:transcription cis-regulatory region binding"/>
    <property type="evidence" value="ECO:0007669"/>
    <property type="project" value="InterPro"/>
</dbReference>
<evidence type="ECO:0000256" key="1">
    <source>
        <dbReference type="ARBA" id="ARBA00004123"/>
    </source>
</evidence>
<dbReference type="PANTHER" id="PTHR40621:SF7">
    <property type="entry name" value="BZIP DOMAIN-CONTAINING PROTEIN"/>
    <property type="match status" value="1"/>
</dbReference>
<dbReference type="OrthoDB" id="5374328at2759"/>
<dbReference type="InterPro" id="IPR018287">
    <property type="entry name" value="Hap4_TF_heteromerisation"/>
</dbReference>
<accession>A0A0F7ZNX8</accession>
<dbReference type="Pfam" id="PF10297">
    <property type="entry name" value="Hap4_Hap_bind"/>
    <property type="match status" value="1"/>
</dbReference>
<dbReference type="GO" id="GO:0001228">
    <property type="term" value="F:DNA-binding transcription activator activity, RNA polymerase II-specific"/>
    <property type="evidence" value="ECO:0007669"/>
    <property type="project" value="TreeGrafter"/>
</dbReference>
<sequence length="645" mass="68696">MAASPIAPLPRPPPPIHAENQVQQQRAGSCEKTVSRNTTAAIAKGSQQASSAAAAPPPRPARAPLPNKQPKAVAASRTTPVAPAPLPRLSLPPVDKMAMAAVISPNPTAEAPKMSMTSKEWIIPPRPKPGRKPATDTPPTKRKAQNRAAQRAFRERRAARVGELEQQLDEQREAHEKHESELKDKIHGLELDLQSFRSRCMLLENMLERERQERVRAETQAESLRRHGNQGFFRSSEMNGPVRPHHPDPQLLRHSASDEVQVQQGHGRNFSISQIITQPDVTNAHSQSQDETDVTLTCGNCSPSGPCACAEDVLASAANGCVKCGFGVPCQCTGDVTMIAGDTGLDLKRPSSPSNPISSGKRHRSDPNAATAAEVNFTSTFATRPTSSFDAQTSLFQVGMSDNQMPSAHSLPLKDRCGFCKEGTYCLCAEEAAMATPAMTPTADTLPPIAHQVQTPPPSEPDTASAPLIMEMTADGAVKLPRRTQTRAHKKPTKSDSRGCGADGPGTCAQCQADPKSGLFCRLMAAKFDREQGGPKSGPGGGGCCGGKGASGGGCCKSRPAAEKITLPSLPSLGLSCAEAYQTLSSHRNFDRAADDIGSWLPKLKATTPSRGPDSQHPGRQAIEVEAASIMSVLKEFDVRFGREC</sequence>
<dbReference type="PROSITE" id="PS00036">
    <property type="entry name" value="BZIP_BASIC"/>
    <property type="match status" value="1"/>
</dbReference>
<dbReference type="Gene3D" id="1.20.5.170">
    <property type="match status" value="1"/>
</dbReference>
<dbReference type="AlphaFoldDB" id="A0A0F7ZNX8"/>
<evidence type="ECO:0000313" key="7">
    <source>
        <dbReference type="Proteomes" id="UP000054481"/>
    </source>
</evidence>
<gene>
    <name evidence="6" type="ORF">HIM_06121</name>
</gene>
<evidence type="ECO:0000256" key="2">
    <source>
        <dbReference type="ARBA" id="ARBA00023242"/>
    </source>
</evidence>
<dbReference type="PANTHER" id="PTHR40621">
    <property type="entry name" value="TRANSCRIPTION FACTOR KAPC-RELATED"/>
    <property type="match status" value="1"/>
</dbReference>
<feature type="domain" description="BZIP" evidence="5">
    <location>
        <begin position="141"/>
        <end position="156"/>
    </location>
</feature>
<feature type="region of interest" description="Disordered" evidence="4">
    <location>
        <begin position="108"/>
        <end position="150"/>
    </location>
</feature>
<keyword evidence="2" id="KW-0539">Nucleus</keyword>
<keyword evidence="7" id="KW-1185">Reference proteome</keyword>
<dbReference type="InterPro" id="IPR050936">
    <property type="entry name" value="AP-1-like"/>
</dbReference>
<evidence type="ECO:0000256" key="4">
    <source>
        <dbReference type="SAM" id="MobiDB-lite"/>
    </source>
</evidence>
<feature type="compositionally biased region" description="Polar residues" evidence="4">
    <location>
        <begin position="35"/>
        <end position="48"/>
    </location>
</feature>
<dbReference type="InterPro" id="IPR004827">
    <property type="entry name" value="bZIP"/>
</dbReference>
<dbReference type="SUPFAM" id="SSF57959">
    <property type="entry name" value="Leucine zipper domain"/>
    <property type="match status" value="1"/>
</dbReference>
<feature type="compositionally biased region" description="Basic residues" evidence="4">
    <location>
        <begin position="482"/>
        <end position="492"/>
    </location>
</feature>
<keyword evidence="3" id="KW-0175">Coiled coil</keyword>
<evidence type="ECO:0000313" key="6">
    <source>
        <dbReference type="EMBL" id="KJZ74525.1"/>
    </source>
</evidence>
<feature type="region of interest" description="Disordered" evidence="4">
    <location>
        <begin position="482"/>
        <end position="503"/>
    </location>
</feature>
<evidence type="ECO:0000259" key="5">
    <source>
        <dbReference type="PROSITE" id="PS00036"/>
    </source>
</evidence>
<name>A0A0F7ZNX8_9HYPO</name>
<dbReference type="GO" id="GO:0090575">
    <property type="term" value="C:RNA polymerase II transcription regulator complex"/>
    <property type="evidence" value="ECO:0007669"/>
    <property type="project" value="TreeGrafter"/>
</dbReference>
<proteinExistence type="predicted"/>
<dbReference type="SMART" id="SM00338">
    <property type="entry name" value="BRLZ"/>
    <property type="match status" value="1"/>
</dbReference>
<feature type="compositionally biased region" description="Pro residues" evidence="4">
    <location>
        <begin position="7"/>
        <end position="16"/>
    </location>
</feature>
<reference evidence="6 7" key="1">
    <citation type="journal article" date="2014" name="Genome Biol. Evol.">
        <title>Comparative genomics and transcriptomics analyses reveal divergent lifestyle features of nematode endoparasitic fungus Hirsutella minnesotensis.</title>
        <authorList>
            <person name="Lai Y."/>
            <person name="Liu K."/>
            <person name="Zhang X."/>
            <person name="Zhang X."/>
            <person name="Li K."/>
            <person name="Wang N."/>
            <person name="Shu C."/>
            <person name="Wu Y."/>
            <person name="Wang C."/>
            <person name="Bushley K.E."/>
            <person name="Xiang M."/>
            <person name="Liu X."/>
        </authorList>
    </citation>
    <scope>NUCLEOTIDE SEQUENCE [LARGE SCALE GENOMIC DNA]</scope>
    <source>
        <strain evidence="6 7">3608</strain>
    </source>
</reference>
<feature type="region of interest" description="Disordered" evidence="4">
    <location>
        <begin position="1"/>
        <end position="90"/>
    </location>
</feature>
<dbReference type="InterPro" id="IPR046347">
    <property type="entry name" value="bZIP_sf"/>
</dbReference>
<dbReference type="EMBL" id="KQ030525">
    <property type="protein sequence ID" value="KJZ74525.1"/>
    <property type="molecule type" value="Genomic_DNA"/>
</dbReference>
<feature type="coiled-coil region" evidence="3">
    <location>
        <begin position="154"/>
        <end position="227"/>
    </location>
</feature>
<evidence type="ECO:0000256" key="3">
    <source>
        <dbReference type="SAM" id="Coils"/>
    </source>
</evidence>
<feature type="region of interest" description="Disordered" evidence="4">
    <location>
        <begin position="344"/>
        <end position="369"/>
    </location>
</feature>
<dbReference type="Proteomes" id="UP000054481">
    <property type="component" value="Unassembled WGS sequence"/>
</dbReference>